<feature type="domain" description="Glycosyltransferase RgtA/B/C/D-like" evidence="9">
    <location>
        <begin position="60"/>
        <end position="218"/>
    </location>
</feature>
<feature type="transmembrane region" description="Helical" evidence="8">
    <location>
        <begin position="131"/>
        <end position="149"/>
    </location>
</feature>
<dbReference type="Proteomes" id="UP000267159">
    <property type="component" value="Unassembled WGS sequence"/>
</dbReference>
<feature type="transmembrane region" description="Helical" evidence="8">
    <location>
        <begin position="266"/>
        <end position="285"/>
    </location>
</feature>
<feature type="transmembrane region" description="Helical" evidence="8">
    <location>
        <begin position="161"/>
        <end position="192"/>
    </location>
</feature>
<evidence type="ECO:0000313" key="10">
    <source>
        <dbReference type="EMBL" id="RLT80139.1"/>
    </source>
</evidence>
<protein>
    <submittedName>
        <fullName evidence="10">Dolichyl-phosphate-mannose--protein mannosyltransferase</fullName>
    </submittedName>
</protein>
<dbReference type="InterPro" id="IPR038731">
    <property type="entry name" value="RgtA/B/C-like"/>
</dbReference>
<feature type="transmembrane region" description="Helical" evidence="8">
    <location>
        <begin position="306"/>
        <end position="323"/>
    </location>
</feature>
<sequence length="566" mass="64287">MKNKQFILLAIVCVITLLPFLGLTDFHTKGEPREAIVSYSMLESGNWILPVNNGGDIAYKPPFFHWCIATISSVTGKVNEYTSRMPSALALIAMVLGGFLFYAKRRGAGIALLMGLITLSNFEVHRAGMNCRVDMVLTAFIVLALYQLYRWCEKGQRGFPWIATLLMGCATLTKGPVGILLPCLVTGVYLLLRGTRFFKAFFSMTLVAITSCILPAIWYIAAYQQGGDNFIALVMEENFGRFMGKMSYESHENPAYYNIITVVSGYAPYTLLVLLSLFTLTYSKVTAKPREWWNKFTTYIREMDNTRLFSLLSIVLIFIFYCIPKSKRSVYLLPIYPFIAYFLAEYIMYLASRHSKAIKVYGGFLSVAGILLLATFIAIRMGLVPDTIFHGRHAAENIAFLNALKNISLNAAHILVICLPLLGAIYFFRAIRKKAPDMKLVYATLFVTFSIFMSLDGVYQPAILNTKSDKGMATEIQKIASGSKIYSYVGIDMLRFYTVNFYHNDRIGLFEKEMPSEGYLLVGRHDFEGIKPKYESRYSFEEVYQSPKRGCDIRDIIYLYRFKEKE</sequence>
<keyword evidence="2" id="KW-1003">Cell membrane</keyword>
<proteinExistence type="predicted"/>
<evidence type="ECO:0000256" key="6">
    <source>
        <dbReference type="ARBA" id="ARBA00022989"/>
    </source>
</evidence>
<evidence type="ECO:0000313" key="11">
    <source>
        <dbReference type="Proteomes" id="UP000267159"/>
    </source>
</evidence>
<dbReference type="InterPro" id="IPR050297">
    <property type="entry name" value="LipidA_mod_glycosyltrf_83"/>
</dbReference>
<feature type="transmembrane region" description="Helical" evidence="8">
    <location>
        <begin position="329"/>
        <end position="348"/>
    </location>
</feature>
<keyword evidence="5 8" id="KW-0812">Transmembrane</keyword>
<feature type="transmembrane region" description="Helical" evidence="8">
    <location>
        <begin position="201"/>
        <end position="221"/>
    </location>
</feature>
<dbReference type="GO" id="GO:0010041">
    <property type="term" value="P:response to iron(III) ion"/>
    <property type="evidence" value="ECO:0007669"/>
    <property type="project" value="TreeGrafter"/>
</dbReference>
<reference evidence="10 11" key="1">
    <citation type="submission" date="2018-09" db="EMBL/GenBank/DDBJ databases">
        <title>Murine metabolic-syndrome-specific gut microbial biobank.</title>
        <authorList>
            <person name="Liu C."/>
        </authorList>
    </citation>
    <scope>NUCLEOTIDE SEQUENCE [LARGE SCALE GENOMIC DNA]</scope>
    <source>
        <strain evidence="10 11">0.1X-D8-26</strain>
    </source>
</reference>
<evidence type="ECO:0000256" key="5">
    <source>
        <dbReference type="ARBA" id="ARBA00022692"/>
    </source>
</evidence>
<name>A0A3L7Z340_9BACE</name>
<dbReference type="STRING" id="1235814.GCA_000613385_04852"/>
<dbReference type="GO" id="GO:0009103">
    <property type="term" value="P:lipopolysaccharide biosynthetic process"/>
    <property type="evidence" value="ECO:0007669"/>
    <property type="project" value="UniProtKB-ARBA"/>
</dbReference>
<evidence type="ECO:0000256" key="2">
    <source>
        <dbReference type="ARBA" id="ARBA00022475"/>
    </source>
</evidence>
<feature type="transmembrane region" description="Helical" evidence="8">
    <location>
        <begin position="6"/>
        <end position="23"/>
    </location>
</feature>
<dbReference type="GO" id="GO:0016763">
    <property type="term" value="F:pentosyltransferase activity"/>
    <property type="evidence" value="ECO:0007669"/>
    <property type="project" value="TreeGrafter"/>
</dbReference>
<dbReference type="PANTHER" id="PTHR33908:SF3">
    <property type="entry name" value="UNDECAPRENYL PHOSPHATE-ALPHA-4-AMINO-4-DEOXY-L-ARABINOSE ARABINOSYL TRANSFERASE"/>
    <property type="match status" value="1"/>
</dbReference>
<evidence type="ECO:0000256" key="4">
    <source>
        <dbReference type="ARBA" id="ARBA00022679"/>
    </source>
</evidence>
<evidence type="ECO:0000256" key="1">
    <source>
        <dbReference type="ARBA" id="ARBA00004651"/>
    </source>
</evidence>
<dbReference type="GO" id="GO:0005886">
    <property type="term" value="C:plasma membrane"/>
    <property type="evidence" value="ECO:0007669"/>
    <property type="project" value="UniProtKB-SubCell"/>
</dbReference>
<feature type="transmembrane region" description="Helical" evidence="8">
    <location>
        <begin position="440"/>
        <end position="459"/>
    </location>
</feature>
<dbReference type="RefSeq" id="WP_121766105.1">
    <property type="nucleotide sequence ID" value="NZ_CAOUTS010000012.1"/>
</dbReference>
<dbReference type="AlphaFoldDB" id="A0A3L7Z340"/>
<feature type="transmembrane region" description="Helical" evidence="8">
    <location>
        <begin position="360"/>
        <end position="379"/>
    </location>
</feature>
<feature type="transmembrane region" description="Helical" evidence="8">
    <location>
        <begin position="85"/>
        <end position="102"/>
    </location>
</feature>
<evidence type="ECO:0000256" key="7">
    <source>
        <dbReference type="ARBA" id="ARBA00023136"/>
    </source>
</evidence>
<evidence type="ECO:0000259" key="9">
    <source>
        <dbReference type="Pfam" id="PF13231"/>
    </source>
</evidence>
<keyword evidence="4 10" id="KW-0808">Transferase</keyword>
<organism evidence="10 11">
    <name type="scientific">Bacteroides acidifaciens</name>
    <dbReference type="NCBI Taxonomy" id="85831"/>
    <lineage>
        <taxon>Bacteria</taxon>
        <taxon>Pseudomonadati</taxon>
        <taxon>Bacteroidota</taxon>
        <taxon>Bacteroidia</taxon>
        <taxon>Bacteroidales</taxon>
        <taxon>Bacteroidaceae</taxon>
        <taxon>Bacteroides</taxon>
    </lineage>
</organism>
<dbReference type="PANTHER" id="PTHR33908">
    <property type="entry name" value="MANNOSYLTRANSFERASE YKCB-RELATED"/>
    <property type="match status" value="1"/>
</dbReference>
<dbReference type="Pfam" id="PF13231">
    <property type="entry name" value="PMT_2"/>
    <property type="match status" value="1"/>
</dbReference>
<evidence type="ECO:0000256" key="3">
    <source>
        <dbReference type="ARBA" id="ARBA00022676"/>
    </source>
</evidence>
<keyword evidence="6 8" id="KW-1133">Transmembrane helix</keyword>
<accession>A0A3L7Z340</accession>
<dbReference type="EMBL" id="RAZM01000026">
    <property type="protein sequence ID" value="RLT80139.1"/>
    <property type="molecule type" value="Genomic_DNA"/>
</dbReference>
<gene>
    <name evidence="10" type="ORF">D7Y07_09885</name>
</gene>
<evidence type="ECO:0000256" key="8">
    <source>
        <dbReference type="SAM" id="Phobius"/>
    </source>
</evidence>
<keyword evidence="7 8" id="KW-0472">Membrane</keyword>
<keyword evidence="3 10" id="KW-0328">Glycosyltransferase</keyword>
<feature type="transmembrane region" description="Helical" evidence="8">
    <location>
        <begin position="407"/>
        <end position="428"/>
    </location>
</feature>
<comment type="caution">
    <text evidence="10">The sequence shown here is derived from an EMBL/GenBank/DDBJ whole genome shotgun (WGS) entry which is preliminary data.</text>
</comment>
<comment type="subcellular location">
    <subcellularLocation>
        <location evidence="1">Cell membrane</location>
        <topology evidence="1">Multi-pass membrane protein</topology>
    </subcellularLocation>
</comment>